<proteinExistence type="predicted"/>
<evidence type="ECO:0000256" key="10">
    <source>
        <dbReference type="ARBA" id="ARBA00023284"/>
    </source>
</evidence>
<dbReference type="PANTHER" id="PTHR21622:SF0">
    <property type="entry name" value="COILED-COIL-HELIX-COILED-COIL-HELIX DOMAIN CONTAINING 4"/>
    <property type="match status" value="1"/>
</dbReference>
<gene>
    <name evidence="13" type="ORF">HRI_004010600</name>
</gene>
<evidence type="ECO:0000256" key="1">
    <source>
        <dbReference type="ARBA" id="ARBA00004253"/>
    </source>
</evidence>
<keyword evidence="4" id="KW-0653">Protein transport</keyword>
<evidence type="ECO:0000256" key="11">
    <source>
        <dbReference type="ARBA" id="ARBA00067557"/>
    </source>
</evidence>
<dbReference type="OrthoDB" id="7481291at2759"/>
<evidence type="ECO:0000256" key="4">
    <source>
        <dbReference type="ARBA" id="ARBA00022927"/>
    </source>
</evidence>
<evidence type="ECO:0000256" key="9">
    <source>
        <dbReference type="ARBA" id="ARBA00023157"/>
    </source>
</evidence>
<dbReference type="InterPro" id="IPR039289">
    <property type="entry name" value="CHCHD4"/>
</dbReference>
<keyword evidence="10" id="KW-0676">Redox-active center</keyword>
<keyword evidence="3" id="KW-0813">Transport</keyword>
<dbReference type="PANTHER" id="PTHR21622">
    <property type="entry name" value="COILED-COIL-HELIX-COILED-COIL-HELIX DOMAIN CONTAINING 4"/>
    <property type="match status" value="1"/>
</dbReference>
<feature type="region of interest" description="Disordered" evidence="12">
    <location>
        <begin position="1"/>
        <end position="25"/>
    </location>
</feature>
<dbReference type="Proteomes" id="UP001165190">
    <property type="component" value="Unassembled WGS sequence"/>
</dbReference>
<evidence type="ECO:0000256" key="7">
    <source>
        <dbReference type="ARBA" id="ARBA00023128"/>
    </source>
</evidence>
<comment type="subcellular location">
    <subcellularLocation>
        <location evidence="2">Mitochondrion intermembrane space</location>
    </subcellularLocation>
    <subcellularLocation>
        <location evidence="1">Peroxisome matrix</location>
    </subcellularLocation>
</comment>
<evidence type="ECO:0000256" key="8">
    <source>
        <dbReference type="ARBA" id="ARBA00023140"/>
    </source>
</evidence>
<dbReference type="GO" id="GO:0005758">
    <property type="term" value="C:mitochondrial intermembrane space"/>
    <property type="evidence" value="ECO:0007669"/>
    <property type="project" value="UniProtKB-SubCell"/>
</dbReference>
<dbReference type="EMBL" id="BSYR01000037">
    <property type="protein sequence ID" value="GMJ03414.1"/>
    <property type="molecule type" value="Genomic_DNA"/>
</dbReference>
<evidence type="ECO:0000313" key="13">
    <source>
        <dbReference type="EMBL" id="GMJ03414.1"/>
    </source>
</evidence>
<evidence type="ECO:0000256" key="6">
    <source>
        <dbReference type="ARBA" id="ARBA00023010"/>
    </source>
</evidence>
<reference evidence="13" key="1">
    <citation type="submission" date="2023-05" db="EMBL/GenBank/DDBJ databases">
        <title>Genome and transcriptome analyses reveal genes involved in the formation of fine ridges on petal epidermal cells in Hibiscus trionum.</title>
        <authorList>
            <person name="Koshimizu S."/>
            <person name="Masuda S."/>
            <person name="Ishii T."/>
            <person name="Shirasu K."/>
            <person name="Hoshino A."/>
            <person name="Arita M."/>
        </authorList>
    </citation>
    <scope>NUCLEOTIDE SEQUENCE</scope>
    <source>
        <strain evidence="13">Hamamatsu line</strain>
    </source>
</reference>
<accession>A0A9W7MIQ6</accession>
<dbReference type="AlphaFoldDB" id="A0A9W7MIQ6"/>
<keyword evidence="9" id="KW-1015">Disulfide bond</keyword>
<keyword evidence="8" id="KW-0576">Peroxisome</keyword>
<dbReference type="GO" id="GO:0045041">
    <property type="term" value="P:protein import into mitochondrial intermembrane space"/>
    <property type="evidence" value="ECO:0007669"/>
    <property type="project" value="InterPro"/>
</dbReference>
<evidence type="ECO:0000256" key="2">
    <source>
        <dbReference type="ARBA" id="ARBA00004569"/>
    </source>
</evidence>
<dbReference type="FunFam" id="1.10.287.2900:FF:000003">
    <property type="entry name" value="mitochondrial intermembrane space import and assembly protein 40"/>
    <property type="match status" value="1"/>
</dbReference>
<keyword evidence="5" id="KW-0560">Oxidoreductase</keyword>
<organism evidence="13 14">
    <name type="scientific">Hibiscus trionum</name>
    <name type="common">Flower of an hour</name>
    <dbReference type="NCBI Taxonomy" id="183268"/>
    <lineage>
        <taxon>Eukaryota</taxon>
        <taxon>Viridiplantae</taxon>
        <taxon>Streptophyta</taxon>
        <taxon>Embryophyta</taxon>
        <taxon>Tracheophyta</taxon>
        <taxon>Spermatophyta</taxon>
        <taxon>Magnoliopsida</taxon>
        <taxon>eudicotyledons</taxon>
        <taxon>Gunneridae</taxon>
        <taxon>Pentapetalae</taxon>
        <taxon>rosids</taxon>
        <taxon>malvids</taxon>
        <taxon>Malvales</taxon>
        <taxon>Malvaceae</taxon>
        <taxon>Malvoideae</taxon>
        <taxon>Hibiscus</taxon>
    </lineage>
</organism>
<dbReference type="GO" id="GO:0015035">
    <property type="term" value="F:protein-disulfide reductase activity"/>
    <property type="evidence" value="ECO:0007669"/>
    <property type="project" value="InterPro"/>
</dbReference>
<dbReference type="Gene3D" id="1.10.287.2900">
    <property type="match status" value="1"/>
</dbReference>
<evidence type="ECO:0000256" key="12">
    <source>
        <dbReference type="SAM" id="MobiDB-lite"/>
    </source>
</evidence>
<evidence type="ECO:0000313" key="14">
    <source>
        <dbReference type="Proteomes" id="UP001165190"/>
    </source>
</evidence>
<keyword evidence="7" id="KW-0496">Mitochondrion</keyword>
<comment type="caution">
    <text evidence="13">The sequence shown here is derived from an EMBL/GenBank/DDBJ whole genome shotgun (WGS) entry which is preliminary data.</text>
</comment>
<sequence length="144" mass="15771">MGQVQSDVSAADAINDQARTHSPSSMDSILAEAAAYGNDDNQSLEAQAQKALDCPCVAELRNGACGAQFTEAFLCFLKSTAEEKGSDCVHPFVALQTCIKGNPDAFPKTVMEDKEVKKEEEPVQEYRIYPPLWFRKSQSPKPKL</sequence>
<keyword evidence="14" id="KW-1185">Reference proteome</keyword>
<dbReference type="GO" id="GO:0005782">
    <property type="term" value="C:peroxisomal matrix"/>
    <property type="evidence" value="ECO:0007669"/>
    <property type="project" value="UniProtKB-SubCell"/>
</dbReference>
<keyword evidence="6" id="KW-0811">Translocation</keyword>
<evidence type="ECO:0000256" key="5">
    <source>
        <dbReference type="ARBA" id="ARBA00023002"/>
    </source>
</evidence>
<evidence type="ECO:0000256" key="3">
    <source>
        <dbReference type="ARBA" id="ARBA00022448"/>
    </source>
</evidence>
<name>A0A9W7MIQ6_HIBTR</name>
<protein>
    <recommendedName>
        <fullName evidence="11">Mitochondrial intermembrane space import and assembly protein 40 homolog</fullName>
    </recommendedName>
</protein>